<dbReference type="AlphaFoldDB" id="A0AAN6VYL5"/>
<organism evidence="1 2">
    <name type="scientific">Triangularia setosa</name>
    <dbReference type="NCBI Taxonomy" id="2587417"/>
    <lineage>
        <taxon>Eukaryota</taxon>
        <taxon>Fungi</taxon>
        <taxon>Dikarya</taxon>
        <taxon>Ascomycota</taxon>
        <taxon>Pezizomycotina</taxon>
        <taxon>Sordariomycetes</taxon>
        <taxon>Sordariomycetidae</taxon>
        <taxon>Sordariales</taxon>
        <taxon>Podosporaceae</taxon>
        <taxon>Triangularia</taxon>
    </lineage>
</organism>
<gene>
    <name evidence="1" type="ORF">QBC36DRAFT_197609</name>
</gene>
<dbReference type="Proteomes" id="UP001302321">
    <property type="component" value="Unassembled WGS sequence"/>
</dbReference>
<evidence type="ECO:0000313" key="2">
    <source>
        <dbReference type="Proteomes" id="UP001302321"/>
    </source>
</evidence>
<protein>
    <submittedName>
        <fullName evidence="1">Uncharacterized protein</fullName>
    </submittedName>
</protein>
<reference evidence="1" key="1">
    <citation type="journal article" date="2023" name="Mol. Phylogenet. Evol.">
        <title>Genome-scale phylogeny and comparative genomics of the fungal order Sordariales.</title>
        <authorList>
            <person name="Hensen N."/>
            <person name="Bonometti L."/>
            <person name="Westerberg I."/>
            <person name="Brannstrom I.O."/>
            <person name="Guillou S."/>
            <person name="Cros-Aarteil S."/>
            <person name="Calhoun S."/>
            <person name="Haridas S."/>
            <person name="Kuo A."/>
            <person name="Mondo S."/>
            <person name="Pangilinan J."/>
            <person name="Riley R."/>
            <person name="LaButti K."/>
            <person name="Andreopoulos B."/>
            <person name="Lipzen A."/>
            <person name="Chen C."/>
            <person name="Yan M."/>
            <person name="Daum C."/>
            <person name="Ng V."/>
            <person name="Clum A."/>
            <person name="Steindorff A."/>
            <person name="Ohm R.A."/>
            <person name="Martin F."/>
            <person name="Silar P."/>
            <person name="Natvig D.O."/>
            <person name="Lalanne C."/>
            <person name="Gautier V."/>
            <person name="Ament-Velasquez S.L."/>
            <person name="Kruys A."/>
            <person name="Hutchinson M.I."/>
            <person name="Powell A.J."/>
            <person name="Barry K."/>
            <person name="Miller A.N."/>
            <person name="Grigoriev I.V."/>
            <person name="Debuchy R."/>
            <person name="Gladieux P."/>
            <person name="Hiltunen Thoren M."/>
            <person name="Johannesson H."/>
        </authorList>
    </citation>
    <scope>NUCLEOTIDE SEQUENCE</scope>
    <source>
        <strain evidence="1">CBS 892.96</strain>
    </source>
</reference>
<evidence type="ECO:0000313" key="1">
    <source>
        <dbReference type="EMBL" id="KAK4172184.1"/>
    </source>
</evidence>
<sequence length="96" mass="10532">QSPLLVSSEISPDCLRYIAPASFLTSVDAPPDFAFGMATWEAQYVNEARFIGTKSVNITHLVVDPKTKTGAARTVYIDNLYLANEVSLDVSWFVSC</sequence>
<accession>A0AAN6VYL5</accession>
<proteinExistence type="predicted"/>
<name>A0AAN6VYL5_9PEZI</name>
<keyword evidence="2" id="KW-1185">Reference proteome</keyword>
<feature type="non-terminal residue" evidence="1">
    <location>
        <position position="1"/>
    </location>
</feature>
<comment type="caution">
    <text evidence="1">The sequence shown here is derived from an EMBL/GenBank/DDBJ whole genome shotgun (WGS) entry which is preliminary data.</text>
</comment>
<reference evidence="1" key="2">
    <citation type="submission" date="2023-05" db="EMBL/GenBank/DDBJ databases">
        <authorList>
            <consortium name="Lawrence Berkeley National Laboratory"/>
            <person name="Steindorff A."/>
            <person name="Hensen N."/>
            <person name="Bonometti L."/>
            <person name="Westerberg I."/>
            <person name="Brannstrom I.O."/>
            <person name="Guillou S."/>
            <person name="Cros-Aarteil S."/>
            <person name="Calhoun S."/>
            <person name="Haridas S."/>
            <person name="Kuo A."/>
            <person name="Mondo S."/>
            <person name="Pangilinan J."/>
            <person name="Riley R."/>
            <person name="Labutti K."/>
            <person name="Andreopoulos B."/>
            <person name="Lipzen A."/>
            <person name="Chen C."/>
            <person name="Yanf M."/>
            <person name="Daum C."/>
            <person name="Ng V."/>
            <person name="Clum A."/>
            <person name="Ohm R."/>
            <person name="Martin F."/>
            <person name="Silar P."/>
            <person name="Natvig D."/>
            <person name="Lalanne C."/>
            <person name="Gautier V."/>
            <person name="Ament-Velasquez S.L."/>
            <person name="Kruys A."/>
            <person name="Hutchinson M.I."/>
            <person name="Powell A.J."/>
            <person name="Barry K."/>
            <person name="Miller A.N."/>
            <person name="Grigoriev I.V."/>
            <person name="Debuchy R."/>
            <person name="Gladieux P."/>
            <person name="Thoren M.H."/>
            <person name="Johannesson H."/>
        </authorList>
    </citation>
    <scope>NUCLEOTIDE SEQUENCE</scope>
    <source>
        <strain evidence="1">CBS 892.96</strain>
    </source>
</reference>
<dbReference type="EMBL" id="MU866456">
    <property type="protein sequence ID" value="KAK4172184.1"/>
    <property type="molecule type" value="Genomic_DNA"/>
</dbReference>